<evidence type="ECO:0008006" key="3">
    <source>
        <dbReference type="Google" id="ProtNLM"/>
    </source>
</evidence>
<gene>
    <name evidence="1" type="ORF">CQW23_01872</name>
</gene>
<keyword evidence="2" id="KW-1185">Reference proteome</keyword>
<dbReference type="EMBL" id="MLFT02000001">
    <property type="protein sequence ID" value="PHT59509.1"/>
    <property type="molecule type" value="Genomic_DNA"/>
</dbReference>
<reference evidence="2" key="2">
    <citation type="journal article" date="2017" name="J. Anim. Genet.">
        <title>Multiple reference genome sequences of hot pepper reveal the massive evolution of plant disease resistance genes by retroduplication.</title>
        <authorList>
            <person name="Kim S."/>
            <person name="Park J."/>
            <person name="Yeom S.-I."/>
            <person name="Kim Y.-M."/>
            <person name="Seo E."/>
            <person name="Kim K.-T."/>
            <person name="Kim M.-S."/>
            <person name="Lee J.M."/>
            <person name="Cheong K."/>
            <person name="Shin H.-S."/>
            <person name="Kim S.-B."/>
            <person name="Han K."/>
            <person name="Lee J."/>
            <person name="Park M."/>
            <person name="Lee H.-A."/>
            <person name="Lee H.-Y."/>
            <person name="Lee Y."/>
            <person name="Oh S."/>
            <person name="Lee J.H."/>
            <person name="Choi E."/>
            <person name="Choi E."/>
            <person name="Lee S.E."/>
            <person name="Jeon J."/>
            <person name="Kim H."/>
            <person name="Choi G."/>
            <person name="Song H."/>
            <person name="Lee J."/>
            <person name="Lee S.-C."/>
            <person name="Kwon J.-K."/>
            <person name="Lee H.-Y."/>
            <person name="Koo N."/>
            <person name="Hong Y."/>
            <person name="Kim R.W."/>
            <person name="Kang W.-H."/>
            <person name="Huh J.H."/>
            <person name="Kang B.-C."/>
            <person name="Yang T.-J."/>
            <person name="Lee Y.-H."/>
            <person name="Bennetzen J.L."/>
            <person name="Choi D."/>
        </authorList>
    </citation>
    <scope>NUCLEOTIDE SEQUENCE [LARGE SCALE GENOMIC DNA]</scope>
    <source>
        <strain evidence="2">cv. PBC81</strain>
    </source>
</reference>
<dbReference type="GO" id="GO:0008374">
    <property type="term" value="F:O-acyltransferase activity"/>
    <property type="evidence" value="ECO:0007669"/>
    <property type="project" value="InterPro"/>
</dbReference>
<dbReference type="OrthoDB" id="619536at2759"/>
<proteinExistence type="predicted"/>
<reference evidence="1 2" key="1">
    <citation type="journal article" date="2017" name="Genome Biol.">
        <title>New reference genome sequences of hot pepper reveal the massive evolution of plant disease-resistance genes by retroduplication.</title>
        <authorList>
            <person name="Kim S."/>
            <person name="Park J."/>
            <person name="Yeom S.I."/>
            <person name="Kim Y.M."/>
            <person name="Seo E."/>
            <person name="Kim K.T."/>
            <person name="Kim M.S."/>
            <person name="Lee J.M."/>
            <person name="Cheong K."/>
            <person name="Shin H.S."/>
            <person name="Kim S.B."/>
            <person name="Han K."/>
            <person name="Lee J."/>
            <person name="Park M."/>
            <person name="Lee H.A."/>
            <person name="Lee H.Y."/>
            <person name="Lee Y."/>
            <person name="Oh S."/>
            <person name="Lee J.H."/>
            <person name="Choi E."/>
            <person name="Choi E."/>
            <person name="Lee S.E."/>
            <person name="Jeon J."/>
            <person name="Kim H."/>
            <person name="Choi G."/>
            <person name="Song H."/>
            <person name="Lee J."/>
            <person name="Lee S.C."/>
            <person name="Kwon J.K."/>
            <person name="Lee H.Y."/>
            <person name="Koo N."/>
            <person name="Hong Y."/>
            <person name="Kim R.W."/>
            <person name="Kang W.H."/>
            <person name="Huh J.H."/>
            <person name="Kang B.C."/>
            <person name="Yang T.J."/>
            <person name="Lee Y.H."/>
            <person name="Bennetzen J.L."/>
            <person name="Choi D."/>
        </authorList>
    </citation>
    <scope>NUCLEOTIDE SEQUENCE [LARGE SCALE GENOMIC DNA]</scope>
    <source>
        <strain evidence="2">cv. PBC81</strain>
    </source>
</reference>
<dbReference type="AlphaFoldDB" id="A0A2G2XPZ0"/>
<evidence type="ECO:0000313" key="2">
    <source>
        <dbReference type="Proteomes" id="UP000224567"/>
    </source>
</evidence>
<evidence type="ECO:0000313" key="1">
    <source>
        <dbReference type="EMBL" id="PHT59509.1"/>
    </source>
</evidence>
<dbReference type="GO" id="GO:0005886">
    <property type="term" value="C:plasma membrane"/>
    <property type="evidence" value="ECO:0007669"/>
    <property type="project" value="TreeGrafter"/>
</dbReference>
<name>A0A2G2XPZ0_CAPBA</name>
<dbReference type="GO" id="GO:0019432">
    <property type="term" value="P:triglyceride biosynthetic process"/>
    <property type="evidence" value="ECO:0007669"/>
    <property type="project" value="TreeGrafter"/>
</dbReference>
<sequence>MESIRQRKLGLKPIETNYKSIEEAEEEQLNPSARVFHKPNFNIHILTIIGYKAGINPKVFKAHLVHTLVKHPHFSSLQVVGEEKNGEMKWMRKKVDIDKHVVVPQLDEQILHELPDKFVESYIQNLSKTSLDKSKPMWDFHLLNIKASDVEDISVSRCHHPLGDGTSPIFLLLACTRQTVDMNKVPTIPRYKKRPINSSKISTKGLQ</sequence>
<accession>A0A2G2XPZ0</accession>
<dbReference type="Proteomes" id="UP000224567">
    <property type="component" value="Unassembled WGS sequence"/>
</dbReference>
<dbReference type="STRING" id="33114.A0A2G2XPZ0"/>
<dbReference type="PANTHER" id="PTHR31650:SF72">
    <property type="entry name" value="O-ACYLTRANSFERASE WSD1-LIKE"/>
    <property type="match status" value="1"/>
</dbReference>
<dbReference type="InterPro" id="IPR045034">
    <property type="entry name" value="O-acyltransferase_WSD1-like"/>
</dbReference>
<comment type="caution">
    <text evidence="1">The sequence shown here is derived from an EMBL/GenBank/DDBJ whole genome shotgun (WGS) entry which is preliminary data.</text>
</comment>
<protein>
    <recommendedName>
        <fullName evidence="3">Diacylglycerol O-acyltransferase</fullName>
    </recommendedName>
</protein>
<organism evidence="1 2">
    <name type="scientific">Capsicum baccatum</name>
    <name type="common">Peruvian pepper</name>
    <dbReference type="NCBI Taxonomy" id="33114"/>
    <lineage>
        <taxon>Eukaryota</taxon>
        <taxon>Viridiplantae</taxon>
        <taxon>Streptophyta</taxon>
        <taxon>Embryophyta</taxon>
        <taxon>Tracheophyta</taxon>
        <taxon>Spermatophyta</taxon>
        <taxon>Magnoliopsida</taxon>
        <taxon>eudicotyledons</taxon>
        <taxon>Gunneridae</taxon>
        <taxon>Pentapetalae</taxon>
        <taxon>asterids</taxon>
        <taxon>lamiids</taxon>
        <taxon>Solanales</taxon>
        <taxon>Solanaceae</taxon>
        <taxon>Solanoideae</taxon>
        <taxon>Capsiceae</taxon>
        <taxon>Capsicum</taxon>
    </lineage>
</organism>
<dbReference type="PANTHER" id="PTHR31650">
    <property type="entry name" value="O-ACYLTRANSFERASE (WSD1-LIKE) FAMILY PROTEIN"/>
    <property type="match status" value="1"/>
</dbReference>